<dbReference type="InterPro" id="IPR051449">
    <property type="entry name" value="ABC-2_transporter_component"/>
</dbReference>
<feature type="transmembrane region" description="Helical" evidence="7">
    <location>
        <begin position="238"/>
        <end position="260"/>
    </location>
</feature>
<keyword evidence="10" id="KW-1185">Reference proteome</keyword>
<dbReference type="PANTHER" id="PTHR30294">
    <property type="entry name" value="MEMBRANE COMPONENT OF ABC TRANSPORTER YHHJ-RELATED"/>
    <property type="match status" value="1"/>
</dbReference>
<dbReference type="Pfam" id="PF12698">
    <property type="entry name" value="ABC2_membrane_3"/>
    <property type="match status" value="1"/>
</dbReference>
<feature type="domain" description="ABC-2 type transporter transmembrane" evidence="8">
    <location>
        <begin position="88"/>
        <end position="373"/>
    </location>
</feature>
<keyword evidence="2" id="KW-1003">Cell membrane</keyword>
<dbReference type="GO" id="GO:0005886">
    <property type="term" value="C:plasma membrane"/>
    <property type="evidence" value="ECO:0007669"/>
    <property type="project" value="UniProtKB-SubCell"/>
</dbReference>
<gene>
    <name evidence="9" type="ORF">HYG81_14550</name>
</gene>
<reference evidence="9 10" key="1">
    <citation type="submission" date="2020-07" db="EMBL/GenBank/DDBJ databases">
        <title>Natrinema (YPL30) sp. nov. and Haloterrigena xxxxxx (YPL8) sp. nov., isolated from a salt mine.</title>
        <authorList>
            <person name="Cui H."/>
        </authorList>
    </citation>
    <scope>NUCLEOTIDE SEQUENCE [LARGE SCALE GENOMIC DNA]</scope>
    <source>
        <strain evidence="9 10">YPL13</strain>
    </source>
</reference>
<evidence type="ECO:0000259" key="8">
    <source>
        <dbReference type="Pfam" id="PF12698"/>
    </source>
</evidence>
<feature type="compositionally biased region" description="Basic and acidic residues" evidence="6">
    <location>
        <begin position="20"/>
        <end position="44"/>
    </location>
</feature>
<keyword evidence="4 7" id="KW-1133">Transmembrane helix</keyword>
<dbReference type="Proteomes" id="UP000510869">
    <property type="component" value="Chromosome"/>
</dbReference>
<evidence type="ECO:0000313" key="10">
    <source>
        <dbReference type="Proteomes" id="UP000510869"/>
    </source>
</evidence>
<evidence type="ECO:0000256" key="4">
    <source>
        <dbReference type="ARBA" id="ARBA00022989"/>
    </source>
</evidence>
<dbReference type="PANTHER" id="PTHR30294:SF29">
    <property type="entry name" value="MULTIDRUG ABC TRANSPORTER PERMEASE YBHS-RELATED"/>
    <property type="match status" value="1"/>
</dbReference>
<keyword evidence="3 7" id="KW-0812">Transmembrane</keyword>
<organism evidence="9 10">
    <name type="scientific">Natrinema zhouii</name>
    <dbReference type="NCBI Taxonomy" id="1710539"/>
    <lineage>
        <taxon>Archaea</taxon>
        <taxon>Methanobacteriati</taxon>
        <taxon>Methanobacteriota</taxon>
        <taxon>Stenosarchaea group</taxon>
        <taxon>Halobacteria</taxon>
        <taxon>Halobacteriales</taxon>
        <taxon>Natrialbaceae</taxon>
        <taxon>Natrinema</taxon>
    </lineage>
</organism>
<feature type="transmembrane region" description="Helical" evidence="7">
    <location>
        <begin position="82"/>
        <end position="107"/>
    </location>
</feature>
<evidence type="ECO:0000313" key="9">
    <source>
        <dbReference type="EMBL" id="QLK25298.1"/>
    </source>
</evidence>
<comment type="subcellular location">
    <subcellularLocation>
        <location evidence="1">Cell membrane</location>
        <topology evidence="1">Multi-pass membrane protein</topology>
    </subcellularLocation>
</comment>
<dbReference type="EMBL" id="CP059154">
    <property type="protein sequence ID" value="QLK25298.1"/>
    <property type="molecule type" value="Genomic_DNA"/>
</dbReference>
<feature type="transmembrane region" description="Helical" evidence="7">
    <location>
        <begin position="281"/>
        <end position="303"/>
    </location>
</feature>
<evidence type="ECO:0000256" key="1">
    <source>
        <dbReference type="ARBA" id="ARBA00004651"/>
    </source>
</evidence>
<feature type="transmembrane region" description="Helical" evidence="7">
    <location>
        <begin position="383"/>
        <end position="401"/>
    </location>
</feature>
<feature type="region of interest" description="Disordered" evidence="6">
    <location>
        <begin position="1"/>
        <end position="63"/>
    </location>
</feature>
<feature type="transmembrane region" description="Helical" evidence="7">
    <location>
        <begin position="315"/>
        <end position="339"/>
    </location>
</feature>
<dbReference type="KEGG" id="nay:HYG81_14550"/>
<dbReference type="InterPro" id="IPR013525">
    <property type="entry name" value="ABC2_TM"/>
</dbReference>
<accession>A0A7D6CMT0</accession>
<keyword evidence="5 7" id="KW-0472">Membrane</keyword>
<feature type="compositionally biased region" description="Basic and acidic residues" evidence="6">
    <location>
        <begin position="1"/>
        <end position="10"/>
    </location>
</feature>
<sequence>MSRKRDRDGATDNGEPTDDESARATRADWRSRSSEADDARDSSRRVRSPPARPDGGTGTGSSWGARWAVARRELASLRSEKTILLALAIQLFIAAFSSFLVVGLVSLSDPGAVDGYQTEVAVTGDDTDTLLAVANERDGVTAQRYDDRGAAYDAFERGSVSAVLDANRNDDGQLVVRATAPESGLQTTLLVVQLRDTLEHVERVERQQHVDSGRLEQSPVPVPDEIQASPYVGFTYTILLPLLCFLPVFISGSIVVDSLIEERQRGTLELLRVAPLSLADVIDAKLLATAALAPLQAIAWLLLLSFNGTAIAGPVALIVLVAALSLLVVAGGVAIALWAPDRRQAQLLYSTATVGALVVATALPEHPANTVAKFAIGNPTPTTWGLLAAYCLLALGAFVALSRGIGRLEPDSL</sequence>
<evidence type="ECO:0000256" key="3">
    <source>
        <dbReference type="ARBA" id="ARBA00022692"/>
    </source>
</evidence>
<evidence type="ECO:0000256" key="2">
    <source>
        <dbReference type="ARBA" id="ARBA00022475"/>
    </source>
</evidence>
<evidence type="ECO:0000256" key="7">
    <source>
        <dbReference type="SAM" id="Phobius"/>
    </source>
</evidence>
<dbReference type="AlphaFoldDB" id="A0A7D6CMT0"/>
<dbReference type="GO" id="GO:0140359">
    <property type="term" value="F:ABC-type transporter activity"/>
    <property type="evidence" value="ECO:0007669"/>
    <property type="project" value="InterPro"/>
</dbReference>
<dbReference type="OrthoDB" id="51659at2157"/>
<evidence type="ECO:0000256" key="5">
    <source>
        <dbReference type="ARBA" id="ARBA00023136"/>
    </source>
</evidence>
<protein>
    <submittedName>
        <fullName evidence="9">ABC transporter permease</fullName>
    </submittedName>
</protein>
<evidence type="ECO:0000256" key="6">
    <source>
        <dbReference type="SAM" id="MobiDB-lite"/>
    </source>
</evidence>
<proteinExistence type="predicted"/>
<name>A0A7D6CMT0_9EURY</name>
<feature type="transmembrane region" description="Helical" evidence="7">
    <location>
        <begin position="346"/>
        <end position="363"/>
    </location>
</feature>